<evidence type="ECO:0000313" key="3">
    <source>
        <dbReference type="Proteomes" id="UP001154282"/>
    </source>
</evidence>
<dbReference type="PANTHER" id="PTHR13587:SF7">
    <property type="entry name" value="INTEGRATOR COMPLEX SUBUNIT 3"/>
    <property type="match status" value="1"/>
</dbReference>
<reference evidence="2" key="1">
    <citation type="submission" date="2022-08" db="EMBL/GenBank/DDBJ databases">
        <authorList>
            <person name="Gutierrez-Valencia J."/>
        </authorList>
    </citation>
    <scope>NUCLEOTIDE SEQUENCE</scope>
</reference>
<dbReference type="Pfam" id="PF10189">
    <property type="entry name" value="Ints3_N"/>
    <property type="match status" value="1"/>
</dbReference>
<dbReference type="InterPro" id="IPR019333">
    <property type="entry name" value="INTS3_N"/>
</dbReference>
<sequence>MELEPRLRPPFSIAIPTPQEYSQLNHALLYGVLTEPQFAKIHVKHLHGLVSDGYALFVSLTLRVVLELYNKLVDSVKQQLIWAVNEIVGVFGVGFDGLLMRSYTVANGVSLAFNSLVTKGVINNVDTLTSCDALSPFLKERLKKLLSSTNETLPHQLCPSRLPHCSADASHLETPASNPKHEPAGA</sequence>
<gene>
    <name evidence="2" type="ORF">LITE_LOCUS20496</name>
</gene>
<evidence type="ECO:0000259" key="1">
    <source>
        <dbReference type="Pfam" id="PF10189"/>
    </source>
</evidence>
<dbReference type="InterPro" id="IPR045334">
    <property type="entry name" value="INTS3"/>
</dbReference>
<dbReference type="PANTHER" id="PTHR13587">
    <property type="entry name" value="INTEGRATOR COMPLEX SUBUNIT 3"/>
    <property type="match status" value="1"/>
</dbReference>
<evidence type="ECO:0000313" key="2">
    <source>
        <dbReference type="EMBL" id="CAI0425657.1"/>
    </source>
</evidence>
<feature type="domain" description="Integrator complex subunit 3 N-terminal" evidence="1">
    <location>
        <begin position="19"/>
        <end position="101"/>
    </location>
</feature>
<dbReference type="Proteomes" id="UP001154282">
    <property type="component" value="Unassembled WGS sequence"/>
</dbReference>
<organism evidence="2 3">
    <name type="scientific">Linum tenue</name>
    <dbReference type="NCBI Taxonomy" id="586396"/>
    <lineage>
        <taxon>Eukaryota</taxon>
        <taxon>Viridiplantae</taxon>
        <taxon>Streptophyta</taxon>
        <taxon>Embryophyta</taxon>
        <taxon>Tracheophyta</taxon>
        <taxon>Spermatophyta</taxon>
        <taxon>Magnoliopsida</taxon>
        <taxon>eudicotyledons</taxon>
        <taxon>Gunneridae</taxon>
        <taxon>Pentapetalae</taxon>
        <taxon>rosids</taxon>
        <taxon>fabids</taxon>
        <taxon>Malpighiales</taxon>
        <taxon>Linaceae</taxon>
        <taxon>Linum</taxon>
    </lineage>
</organism>
<accession>A0AAV0KVK5</accession>
<name>A0AAV0KVK5_9ROSI</name>
<dbReference type="GO" id="GO:0005737">
    <property type="term" value="C:cytoplasm"/>
    <property type="evidence" value="ECO:0007669"/>
    <property type="project" value="TreeGrafter"/>
</dbReference>
<proteinExistence type="predicted"/>
<comment type="caution">
    <text evidence="2">The sequence shown here is derived from an EMBL/GenBank/DDBJ whole genome shotgun (WGS) entry which is preliminary data.</text>
</comment>
<dbReference type="EMBL" id="CAMGYJ010000005">
    <property type="protein sequence ID" value="CAI0425657.1"/>
    <property type="molecule type" value="Genomic_DNA"/>
</dbReference>
<dbReference type="AlphaFoldDB" id="A0AAV0KVK5"/>
<protein>
    <recommendedName>
        <fullName evidence="1">Integrator complex subunit 3 N-terminal domain-containing protein</fullName>
    </recommendedName>
</protein>
<keyword evidence="3" id="KW-1185">Reference proteome</keyword>